<accession>A0ABT8G960</accession>
<evidence type="ECO:0000313" key="3">
    <source>
        <dbReference type="Proteomes" id="UP001172728"/>
    </source>
</evidence>
<dbReference type="InterPro" id="IPR007393">
    <property type="entry name" value="YlxR_dom"/>
</dbReference>
<evidence type="ECO:0000313" key="2">
    <source>
        <dbReference type="EMBL" id="MDN4475679.1"/>
    </source>
</evidence>
<feature type="domain" description="YlxR" evidence="1">
    <location>
        <begin position="3"/>
        <end position="43"/>
    </location>
</feature>
<protein>
    <submittedName>
        <fullName evidence="2">YlxR family protein</fullName>
    </submittedName>
</protein>
<gene>
    <name evidence="2" type="ORF">QQX09_07410</name>
</gene>
<dbReference type="Pfam" id="PF04296">
    <property type="entry name" value="YlxR"/>
    <property type="match status" value="1"/>
</dbReference>
<dbReference type="Proteomes" id="UP001172728">
    <property type="component" value="Unassembled WGS sequence"/>
</dbReference>
<evidence type="ECO:0000259" key="1">
    <source>
        <dbReference type="Pfam" id="PF04296"/>
    </source>
</evidence>
<dbReference type="PANTHER" id="PTHR34215:SF1">
    <property type="entry name" value="YLXR DOMAIN-CONTAINING PROTEIN"/>
    <property type="match status" value="1"/>
</dbReference>
<reference evidence="2" key="1">
    <citation type="submission" date="2023-06" db="EMBL/GenBank/DDBJ databases">
        <title>Sysu t00192.</title>
        <authorList>
            <person name="Gao L."/>
            <person name="Fang B.-Z."/>
            <person name="Li W.-J."/>
        </authorList>
    </citation>
    <scope>NUCLEOTIDE SEQUENCE</scope>
    <source>
        <strain evidence="2">SYSU T00192</strain>
    </source>
</reference>
<comment type="caution">
    <text evidence="2">The sequence shown here is derived from an EMBL/GenBank/DDBJ whole genome shotgun (WGS) entry which is preliminary data.</text>
</comment>
<keyword evidence="3" id="KW-1185">Reference proteome</keyword>
<dbReference type="EMBL" id="JAUHPW010000005">
    <property type="protein sequence ID" value="MDN4475679.1"/>
    <property type="molecule type" value="Genomic_DNA"/>
</dbReference>
<sequence length="53" mass="5837">MDGRAVVDERRSLPGRGAWLHPDPDCLAQALRRRALTRALRVAELDVTGLEVG</sequence>
<dbReference type="RefSeq" id="WP_301132974.1">
    <property type="nucleotide sequence ID" value="NZ_JAUHPW010000005.1"/>
</dbReference>
<dbReference type="PANTHER" id="PTHR34215">
    <property type="entry name" value="BLL0784 PROTEIN"/>
    <property type="match status" value="1"/>
</dbReference>
<organism evidence="2 3">
    <name type="scientific">Demequina litoralis</name>
    <dbReference type="NCBI Taxonomy" id="3051660"/>
    <lineage>
        <taxon>Bacteria</taxon>
        <taxon>Bacillati</taxon>
        <taxon>Actinomycetota</taxon>
        <taxon>Actinomycetes</taxon>
        <taxon>Micrococcales</taxon>
        <taxon>Demequinaceae</taxon>
        <taxon>Demequina</taxon>
    </lineage>
</organism>
<dbReference type="InterPro" id="IPR035931">
    <property type="entry name" value="YlxR-like_sf"/>
</dbReference>
<name>A0ABT8G960_9MICO</name>
<dbReference type="SUPFAM" id="SSF64376">
    <property type="entry name" value="YlxR-like"/>
    <property type="match status" value="1"/>
</dbReference>
<dbReference type="InterPro" id="IPR037465">
    <property type="entry name" value="YlxR"/>
</dbReference>
<dbReference type="Gene3D" id="3.30.1230.10">
    <property type="entry name" value="YlxR-like"/>
    <property type="match status" value="1"/>
</dbReference>
<proteinExistence type="predicted"/>